<dbReference type="Pfam" id="PF05871">
    <property type="entry name" value="ESCRT-II"/>
    <property type="match status" value="1"/>
</dbReference>
<comment type="caution">
    <text evidence="7">The sequence shown here is derived from an EMBL/GenBank/DDBJ whole genome shotgun (WGS) entry which is preliminary data.</text>
</comment>
<dbReference type="InterPro" id="IPR008570">
    <property type="entry name" value="ESCRT-II_cplx_Vps25-sub"/>
</dbReference>
<evidence type="ECO:0000313" key="8">
    <source>
        <dbReference type="Proteomes" id="UP000289738"/>
    </source>
</evidence>
<evidence type="ECO:0000259" key="5">
    <source>
        <dbReference type="Pfam" id="PF00176"/>
    </source>
</evidence>
<keyword evidence="3" id="KW-0378">Hydrolase</keyword>
<keyword evidence="8" id="KW-1185">Reference proteome</keyword>
<evidence type="ECO:0000256" key="2">
    <source>
        <dbReference type="ARBA" id="ARBA00022448"/>
    </source>
</evidence>
<organism evidence="7 8">
    <name type="scientific">Arachis hypogaea</name>
    <name type="common">Peanut</name>
    <dbReference type="NCBI Taxonomy" id="3818"/>
    <lineage>
        <taxon>Eukaryota</taxon>
        <taxon>Viridiplantae</taxon>
        <taxon>Streptophyta</taxon>
        <taxon>Embryophyta</taxon>
        <taxon>Tracheophyta</taxon>
        <taxon>Spermatophyta</taxon>
        <taxon>Magnoliopsida</taxon>
        <taxon>eudicotyledons</taxon>
        <taxon>Gunneridae</taxon>
        <taxon>Pentapetalae</taxon>
        <taxon>rosids</taxon>
        <taxon>fabids</taxon>
        <taxon>Fabales</taxon>
        <taxon>Fabaceae</taxon>
        <taxon>Papilionoideae</taxon>
        <taxon>50 kb inversion clade</taxon>
        <taxon>dalbergioids sensu lato</taxon>
        <taxon>Dalbergieae</taxon>
        <taxon>Pterocarpus clade</taxon>
        <taxon>Arachis</taxon>
    </lineage>
</organism>
<accession>A0A445DZH4</accession>
<proteinExistence type="inferred from homology"/>
<dbReference type="Gene3D" id="3.40.50.300">
    <property type="entry name" value="P-loop containing nucleotide triphosphate hydrolases"/>
    <property type="match status" value="1"/>
</dbReference>
<keyword evidence="4" id="KW-0653">Protein transport</keyword>
<dbReference type="Pfam" id="PF00271">
    <property type="entry name" value="Helicase_C"/>
    <property type="match status" value="1"/>
</dbReference>
<keyword evidence="2" id="KW-0813">Transport</keyword>
<dbReference type="STRING" id="3818.A0A445DZH4"/>
<dbReference type="GO" id="GO:0005524">
    <property type="term" value="F:ATP binding"/>
    <property type="evidence" value="ECO:0007669"/>
    <property type="project" value="InterPro"/>
</dbReference>
<dbReference type="SUPFAM" id="SSF46785">
    <property type="entry name" value="Winged helix' DNA-binding domain"/>
    <property type="match status" value="2"/>
</dbReference>
<dbReference type="InterPro" id="IPR000330">
    <property type="entry name" value="SNF2_N"/>
</dbReference>
<protein>
    <submittedName>
        <fullName evidence="7">Uncharacterized protein</fullName>
    </submittedName>
</protein>
<gene>
    <name evidence="7" type="ORF">Ahy_A03g015098</name>
</gene>
<name>A0A445DZH4_ARAHY</name>
<dbReference type="InterPro" id="IPR036388">
    <property type="entry name" value="WH-like_DNA-bd_sf"/>
</dbReference>
<dbReference type="InterPro" id="IPR049730">
    <property type="entry name" value="SNF2/RAD54-like_C"/>
</dbReference>
<dbReference type="AlphaFoldDB" id="A0A445DZH4"/>
<reference evidence="7 8" key="1">
    <citation type="submission" date="2019-01" db="EMBL/GenBank/DDBJ databases">
        <title>Sequencing of cultivated peanut Arachis hypogaea provides insights into genome evolution and oil improvement.</title>
        <authorList>
            <person name="Chen X."/>
        </authorList>
    </citation>
    <scope>NUCLEOTIDE SEQUENCE [LARGE SCALE GENOMIC DNA]</scope>
    <source>
        <strain evidence="8">cv. Fuhuasheng</strain>
        <tissue evidence="7">Leaves</tissue>
    </source>
</reference>
<evidence type="ECO:0000259" key="6">
    <source>
        <dbReference type="Pfam" id="PF00271"/>
    </source>
</evidence>
<dbReference type="GO" id="GO:0043328">
    <property type="term" value="P:protein transport to vacuole involved in ubiquitin-dependent protein catabolic process via the multivesicular body sorting pathway"/>
    <property type="evidence" value="ECO:0007669"/>
    <property type="project" value="TreeGrafter"/>
</dbReference>
<evidence type="ECO:0000313" key="7">
    <source>
        <dbReference type="EMBL" id="RYR68625.1"/>
    </source>
</evidence>
<comment type="similarity">
    <text evidence="1">Belongs to the VPS25 family.</text>
</comment>
<dbReference type="Gene3D" id="3.40.50.10810">
    <property type="entry name" value="Tandem AAA-ATPase domain"/>
    <property type="match status" value="1"/>
</dbReference>
<dbReference type="PANTHER" id="PTHR13149:SF0">
    <property type="entry name" value="VACUOLAR PROTEIN-SORTING-ASSOCIATED PROTEIN 25"/>
    <property type="match status" value="1"/>
</dbReference>
<dbReference type="SUPFAM" id="SSF52540">
    <property type="entry name" value="P-loop containing nucleoside triphosphate hydrolases"/>
    <property type="match status" value="1"/>
</dbReference>
<dbReference type="PANTHER" id="PTHR13149">
    <property type="entry name" value="VACUOLAR PROTEIN SORTING-ASSOCIATED PROTEIN VPS25"/>
    <property type="match status" value="1"/>
</dbReference>
<evidence type="ECO:0000256" key="3">
    <source>
        <dbReference type="ARBA" id="ARBA00022801"/>
    </source>
</evidence>
<dbReference type="GO" id="GO:0042803">
    <property type="term" value="F:protein homodimerization activity"/>
    <property type="evidence" value="ECO:0007669"/>
    <property type="project" value="TreeGrafter"/>
</dbReference>
<feature type="domain" description="SNF2 N-terminal" evidence="5">
    <location>
        <begin position="33"/>
        <end position="71"/>
    </location>
</feature>
<feature type="domain" description="Helicase C-terminal" evidence="6">
    <location>
        <begin position="77"/>
        <end position="126"/>
    </location>
</feature>
<dbReference type="EMBL" id="SDMP01000003">
    <property type="protein sequence ID" value="RYR68625.1"/>
    <property type="molecule type" value="Genomic_DNA"/>
</dbReference>
<evidence type="ECO:0000256" key="1">
    <source>
        <dbReference type="ARBA" id="ARBA00009674"/>
    </source>
</evidence>
<dbReference type="Pfam" id="PF00176">
    <property type="entry name" value="SNF2-rel_dom"/>
    <property type="match status" value="1"/>
</dbReference>
<dbReference type="CDD" id="cd18793">
    <property type="entry name" value="SF2_C_SNF"/>
    <property type="match status" value="1"/>
</dbReference>
<dbReference type="InterPro" id="IPR038718">
    <property type="entry name" value="SNF2-like_sf"/>
</dbReference>
<dbReference type="Gene3D" id="1.10.10.10">
    <property type="entry name" value="Winged helix-like DNA-binding domain superfamily/Winged helix DNA-binding domain"/>
    <property type="match status" value="1"/>
</dbReference>
<dbReference type="Gene3D" id="1.10.10.570">
    <property type="entry name" value="Winged helix' DNA-binding domain. Chain C. Domain 1"/>
    <property type="match status" value="1"/>
</dbReference>
<dbReference type="GO" id="GO:0016787">
    <property type="term" value="F:hydrolase activity"/>
    <property type="evidence" value="ECO:0007669"/>
    <property type="project" value="UniProtKB-KW"/>
</dbReference>
<sequence length="286" mass="32747">MYGGAHMHSTRTRRCCHLVHLKQNVANLLLFLLLSFNSIKNNLHKLWALLNFLLPEIFSSAETFDEWFQISERDSWVLIFSQGYQYCRIDGNTRGEDRDASIEAFNKPGSEKFVFLLSTRAGGLGIYHGCSRFYMTMPIRDTREKQNTKVFVIGLEEEFPLFSNPVIGRSLTYEAREAFLLALVADGRAEWMDKGHRKCLILWNQIQEWAEILVQFARDNGLEDGVVTMEEIRFGTESQGTASKLINCEICSKTMEQVSKNQALVDAIGEPIVKAQDRAHRIGQKK</sequence>
<dbReference type="GO" id="GO:0005198">
    <property type="term" value="F:structural molecule activity"/>
    <property type="evidence" value="ECO:0007669"/>
    <property type="project" value="TreeGrafter"/>
</dbReference>
<dbReference type="InterPro" id="IPR027417">
    <property type="entry name" value="P-loop_NTPase"/>
</dbReference>
<dbReference type="InterPro" id="IPR014041">
    <property type="entry name" value="ESCRT-II_cplx_Vps25-sub_N"/>
</dbReference>
<dbReference type="InterPro" id="IPR036390">
    <property type="entry name" value="WH_DNA-bd_sf"/>
</dbReference>
<dbReference type="Proteomes" id="UP000289738">
    <property type="component" value="Chromosome A03"/>
</dbReference>
<dbReference type="GO" id="GO:0000814">
    <property type="term" value="C:ESCRT II complex"/>
    <property type="evidence" value="ECO:0007669"/>
    <property type="project" value="InterPro"/>
</dbReference>
<dbReference type="InterPro" id="IPR001650">
    <property type="entry name" value="Helicase_C-like"/>
</dbReference>
<evidence type="ECO:0000256" key="4">
    <source>
        <dbReference type="ARBA" id="ARBA00022927"/>
    </source>
</evidence>